<feature type="transmembrane region" description="Helical" evidence="1">
    <location>
        <begin position="21"/>
        <end position="41"/>
    </location>
</feature>
<dbReference type="AlphaFoldDB" id="F4XJH2"/>
<reference evidence="4" key="1">
    <citation type="journal article" date="2011" name="Proc. Natl. Acad. Sci. U.S.A.">
        <title>Genomic insights into the physiology and ecology of the marine filamentous cyanobacterium Lyngbya majuscula.</title>
        <authorList>
            <person name="Jones A.C."/>
            <person name="Monroe E.A."/>
            <person name="Podell S."/>
            <person name="Hess W.R."/>
            <person name="Klages S."/>
            <person name="Esquenazi E."/>
            <person name="Niessen S."/>
            <person name="Hoover H."/>
            <person name="Rothmann M."/>
            <person name="Lasken R.S."/>
            <person name="Yates J.R.III."/>
            <person name="Reinhardt R."/>
            <person name="Kube M."/>
            <person name="Burkart M.D."/>
            <person name="Allen E.E."/>
            <person name="Dorrestein P.C."/>
            <person name="Gerwick W.H."/>
            <person name="Gerwick L."/>
        </authorList>
    </citation>
    <scope>NUCLEOTIDE SEQUENCE [LARGE SCALE GENOMIC DNA]</scope>
    <source>
        <strain evidence="4">3L</strain>
    </source>
</reference>
<dbReference type="Proteomes" id="UP000003959">
    <property type="component" value="Unassembled WGS sequence"/>
</dbReference>
<dbReference type="Gene3D" id="3.40.710.10">
    <property type="entry name" value="DD-peptidase/beta-lactamase superfamily"/>
    <property type="match status" value="1"/>
</dbReference>
<dbReference type="eggNOG" id="COG1680">
    <property type="taxonomic scope" value="Bacteria"/>
</dbReference>
<organism evidence="3 4">
    <name type="scientific">Moorena producens 3L</name>
    <dbReference type="NCBI Taxonomy" id="489825"/>
    <lineage>
        <taxon>Bacteria</taxon>
        <taxon>Bacillati</taxon>
        <taxon>Cyanobacteriota</taxon>
        <taxon>Cyanophyceae</taxon>
        <taxon>Coleofasciculales</taxon>
        <taxon>Coleofasciculaceae</taxon>
        <taxon>Moorena</taxon>
    </lineage>
</organism>
<protein>
    <submittedName>
        <fullName evidence="3">Beta-lactamase class C, penicillin binding protein</fullName>
    </submittedName>
</protein>
<dbReference type="SUPFAM" id="SSF56601">
    <property type="entry name" value="beta-lactamase/transpeptidase-like"/>
    <property type="match status" value="1"/>
</dbReference>
<feature type="domain" description="Beta-lactamase-related" evidence="2">
    <location>
        <begin position="76"/>
        <end position="158"/>
    </location>
</feature>
<dbReference type="Pfam" id="PF00144">
    <property type="entry name" value="Beta-lactamase"/>
    <property type="match status" value="1"/>
</dbReference>
<keyword evidence="1" id="KW-0812">Transmembrane</keyword>
<name>F4XJH2_9CYAN</name>
<evidence type="ECO:0000313" key="4">
    <source>
        <dbReference type="Proteomes" id="UP000003959"/>
    </source>
</evidence>
<evidence type="ECO:0000259" key="2">
    <source>
        <dbReference type="Pfam" id="PF00144"/>
    </source>
</evidence>
<keyword evidence="1" id="KW-0472">Membrane</keyword>
<dbReference type="PANTHER" id="PTHR46825:SF9">
    <property type="entry name" value="BETA-LACTAMASE-RELATED DOMAIN-CONTAINING PROTEIN"/>
    <property type="match status" value="1"/>
</dbReference>
<dbReference type="InterPro" id="IPR050491">
    <property type="entry name" value="AmpC-like"/>
</dbReference>
<dbReference type="EMBL" id="GL890823">
    <property type="protein sequence ID" value="EGJ35252.1"/>
    <property type="molecule type" value="Genomic_DNA"/>
</dbReference>
<keyword evidence="1" id="KW-1133">Transmembrane helix</keyword>
<evidence type="ECO:0000313" key="3">
    <source>
        <dbReference type="EMBL" id="EGJ35252.1"/>
    </source>
</evidence>
<proteinExistence type="predicted"/>
<accession>F4XJH2</accession>
<gene>
    <name evidence="3" type="ORF">LYNGBM3L_06420</name>
</gene>
<keyword evidence="4" id="KW-1185">Reference proteome</keyword>
<evidence type="ECO:0000256" key="1">
    <source>
        <dbReference type="SAM" id="Phobius"/>
    </source>
</evidence>
<dbReference type="PANTHER" id="PTHR46825">
    <property type="entry name" value="D-ALANYL-D-ALANINE-CARBOXYPEPTIDASE/ENDOPEPTIDASE AMPH"/>
    <property type="match status" value="1"/>
</dbReference>
<sequence>MSKNLSNLKLLKKIVYRLLKLIQSISLAILILSVSVLPVFAQESLNVSNQDLPMVSTANDSQLELTKFQDIEKFSDDFFVNQMAENHIPGAVFTLVKDDKILFSKGYGYANLEDKIPVIPNKTLFRVGSVSKLVTSTAVMQLVEQGKLKLHEDINQYLK</sequence>
<dbReference type="InterPro" id="IPR012338">
    <property type="entry name" value="Beta-lactam/transpept-like"/>
</dbReference>
<dbReference type="InterPro" id="IPR001466">
    <property type="entry name" value="Beta-lactam-related"/>
</dbReference>
<dbReference type="HOGENOM" id="CLU_1658811_0_0_3"/>